<dbReference type="Proteomes" id="UP000824176">
    <property type="component" value="Unassembled WGS sequence"/>
</dbReference>
<evidence type="ECO:0000313" key="2">
    <source>
        <dbReference type="Proteomes" id="UP000824176"/>
    </source>
</evidence>
<reference evidence="1" key="1">
    <citation type="journal article" date="2021" name="PeerJ">
        <title>Extensive microbial diversity within the chicken gut microbiome revealed by metagenomics and culture.</title>
        <authorList>
            <person name="Gilroy R."/>
            <person name="Ravi A."/>
            <person name="Getino M."/>
            <person name="Pursley I."/>
            <person name="Horton D.L."/>
            <person name="Alikhan N.F."/>
            <person name="Baker D."/>
            <person name="Gharbi K."/>
            <person name="Hall N."/>
            <person name="Watson M."/>
            <person name="Adriaenssens E.M."/>
            <person name="Foster-Nyarko E."/>
            <person name="Jarju S."/>
            <person name="Secka A."/>
            <person name="Antonio M."/>
            <person name="Oren A."/>
            <person name="Chaudhuri R.R."/>
            <person name="La Ragione R."/>
            <person name="Hildebrand F."/>
            <person name="Pallen M.J."/>
        </authorList>
    </citation>
    <scope>NUCLEOTIDE SEQUENCE</scope>
    <source>
        <strain evidence="1">ChiW4-1371</strain>
    </source>
</reference>
<reference evidence="1" key="2">
    <citation type="submission" date="2021-04" db="EMBL/GenBank/DDBJ databases">
        <authorList>
            <person name="Gilroy R."/>
        </authorList>
    </citation>
    <scope>NUCLEOTIDE SEQUENCE</scope>
    <source>
        <strain evidence="1">ChiW4-1371</strain>
    </source>
</reference>
<proteinExistence type="predicted"/>
<comment type="caution">
    <text evidence="1">The sequence shown here is derived from an EMBL/GenBank/DDBJ whole genome shotgun (WGS) entry which is preliminary data.</text>
</comment>
<organism evidence="1 2">
    <name type="scientific">Candidatus Mucispirillum faecigallinarum</name>
    <dbReference type="NCBI Taxonomy" id="2838699"/>
    <lineage>
        <taxon>Bacteria</taxon>
        <taxon>Pseudomonadati</taxon>
        <taxon>Deferribacterota</taxon>
        <taxon>Deferribacteres</taxon>
        <taxon>Deferribacterales</taxon>
        <taxon>Mucispirillaceae</taxon>
        <taxon>Mucispirillum</taxon>
    </lineage>
</organism>
<protein>
    <submittedName>
        <fullName evidence="1">Uncharacterized protein</fullName>
    </submittedName>
</protein>
<dbReference type="EMBL" id="DXAQ01000117">
    <property type="protein sequence ID" value="HIZ89779.1"/>
    <property type="molecule type" value="Genomic_DNA"/>
</dbReference>
<sequence length="196" mass="23040">MKYNLNLGGCLYEQITYRQVVIFIRELVVNRQSAEFSVELKNVNVLDGLEKYIKNNNIINQTLNFSCVKGDINFTGLNNIRFNWFNKYNLKDYHVYSPCSFLFINDIFDDKIYNTASIFFILAAESELVEHICTHCTDHAVPAVYDFSIFKHIIDATLKMRYRNKHKLPLTYAMYEDKFKNNSKAQKELFISTNLP</sequence>
<evidence type="ECO:0000313" key="1">
    <source>
        <dbReference type="EMBL" id="HIZ89779.1"/>
    </source>
</evidence>
<dbReference type="AlphaFoldDB" id="A0A9D2KAX1"/>
<name>A0A9D2KAX1_9BACT</name>
<accession>A0A9D2KAX1</accession>
<gene>
    <name evidence="1" type="ORF">H9804_07520</name>
</gene>